<feature type="compositionally biased region" description="Low complexity" evidence="1">
    <location>
        <begin position="92"/>
        <end position="109"/>
    </location>
</feature>
<evidence type="ECO:0000313" key="2">
    <source>
        <dbReference type="EMBL" id="VDK38392.1"/>
    </source>
</evidence>
<protein>
    <submittedName>
        <fullName evidence="2">Uncharacterized protein</fullName>
    </submittedName>
</protein>
<proteinExistence type="predicted"/>
<organism evidence="2 3">
    <name type="scientific">Dibothriocephalus latus</name>
    <name type="common">Fish tapeworm</name>
    <name type="synonym">Diphyllobothrium latum</name>
    <dbReference type="NCBI Taxonomy" id="60516"/>
    <lineage>
        <taxon>Eukaryota</taxon>
        <taxon>Metazoa</taxon>
        <taxon>Spiralia</taxon>
        <taxon>Lophotrochozoa</taxon>
        <taxon>Platyhelminthes</taxon>
        <taxon>Cestoda</taxon>
        <taxon>Eucestoda</taxon>
        <taxon>Diphyllobothriidea</taxon>
        <taxon>Diphyllobothriidae</taxon>
        <taxon>Dibothriocephalus</taxon>
    </lineage>
</organism>
<reference evidence="2 3" key="1">
    <citation type="submission" date="2018-11" db="EMBL/GenBank/DDBJ databases">
        <authorList>
            <consortium name="Pathogen Informatics"/>
        </authorList>
    </citation>
    <scope>NUCLEOTIDE SEQUENCE [LARGE SCALE GENOMIC DNA]</scope>
</reference>
<evidence type="ECO:0000256" key="1">
    <source>
        <dbReference type="SAM" id="MobiDB-lite"/>
    </source>
</evidence>
<dbReference type="Proteomes" id="UP000281553">
    <property type="component" value="Unassembled WGS sequence"/>
</dbReference>
<accession>A0A3P6PN02</accession>
<sequence>MPSLSTHPPYSYRHGRLSPDAVHHTSNEIKIYCVQQSSSPFCFQHSATTFTTDAQLSDAPLPSTVNTTLPTATPSFTVNHYRHNPPHALHPSGASSSATTSVTTSPLTK</sequence>
<dbReference type="EMBL" id="UYRU01005132">
    <property type="protein sequence ID" value="VDK38392.1"/>
    <property type="molecule type" value="Genomic_DNA"/>
</dbReference>
<evidence type="ECO:0000313" key="3">
    <source>
        <dbReference type="Proteomes" id="UP000281553"/>
    </source>
</evidence>
<feature type="region of interest" description="Disordered" evidence="1">
    <location>
        <begin position="1"/>
        <end position="21"/>
    </location>
</feature>
<keyword evidence="3" id="KW-1185">Reference proteome</keyword>
<gene>
    <name evidence="2" type="ORF">DILT_LOCUS941</name>
</gene>
<name>A0A3P6PN02_DIBLA</name>
<dbReference type="AlphaFoldDB" id="A0A3P6PN02"/>
<feature type="region of interest" description="Disordered" evidence="1">
    <location>
        <begin position="79"/>
        <end position="109"/>
    </location>
</feature>